<dbReference type="AlphaFoldDB" id="A0A291RIW8"/>
<dbReference type="Pfam" id="PF10094">
    <property type="entry name" value="DUF2332"/>
    <property type="match status" value="1"/>
</dbReference>
<accession>A0A291RIW8</accession>
<dbReference type="GeneID" id="88358952"/>
<sequence>MDTARRYRLFADREARGNSPIYQQWARGVADDPDLLALAEQLPPEKRRPRLLFAAARYAGLEPVSFAEFRDWVRAHWDTVREVVSAHDLQTNEPARTALLLPALAGLPEPLALIEVGAAAGLCLYPDRYSFRYGDMEIDLDPVDGPSPVVLSCATSGAPTLPARLPEVVHRAGVDRNPLDVADAEDMRWLECLVRPDDGDRLQRLRAAVEVARKQPPDIVAGDLATAVTDLVYAAPGDTTVVVVNTSVLPHAAPETRAKFEQTMRNLPCHWISNEAPGMIALPADRMPPPPEDTDYAVLALDGEPLAYTAPHGQSLIWFG</sequence>
<reference evidence="1 2" key="1">
    <citation type="submission" date="2017-10" db="EMBL/GenBank/DDBJ databases">
        <title>Comparative genomics between pathogenic Norcardia.</title>
        <authorList>
            <person name="Zeng L."/>
        </authorList>
    </citation>
    <scope>NUCLEOTIDE SEQUENCE [LARGE SCALE GENOMIC DNA]</scope>
    <source>
        <strain evidence="1 2">NC_YFY_NT001</strain>
    </source>
</reference>
<dbReference type="InterPro" id="IPR011200">
    <property type="entry name" value="UCP012608"/>
</dbReference>
<organism evidence="1 2">
    <name type="scientific">Nocardia terpenica</name>
    <dbReference type="NCBI Taxonomy" id="455432"/>
    <lineage>
        <taxon>Bacteria</taxon>
        <taxon>Bacillati</taxon>
        <taxon>Actinomycetota</taxon>
        <taxon>Actinomycetes</taxon>
        <taxon>Mycobacteriales</taxon>
        <taxon>Nocardiaceae</taxon>
        <taxon>Nocardia</taxon>
    </lineage>
</organism>
<evidence type="ECO:0000313" key="1">
    <source>
        <dbReference type="EMBL" id="ATL67543.1"/>
    </source>
</evidence>
<evidence type="ECO:0008006" key="3">
    <source>
        <dbReference type="Google" id="ProtNLM"/>
    </source>
</evidence>
<dbReference type="KEGG" id="ntp:CRH09_16390"/>
<proteinExistence type="predicted"/>
<evidence type="ECO:0000313" key="2">
    <source>
        <dbReference type="Proteomes" id="UP000221961"/>
    </source>
</evidence>
<dbReference type="Proteomes" id="UP000221961">
    <property type="component" value="Chromosome"/>
</dbReference>
<dbReference type="EMBL" id="CP023778">
    <property type="protein sequence ID" value="ATL67543.1"/>
    <property type="molecule type" value="Genomic_DNA"/>
</dbReference>
<dbReference type="RefSeq" id="WP_098694677.1">
    <property type="nucleotide sequence ID" value="NZ_CP023778.1"/>
</dbReference>
<protein>
    <recommendedName>
        <fullName evidence="3">DUF2332 domain-containing protein</fullName>
    </recommendedName>
</protein>
<gene>
    <name evidence="1" type="ORF">CRH09_16390</name>
</gene>
<name>A0A291RIW8_9NOCA</name>